<accession>A0A7K1Y2A4</accession>
<evidence type="ECO:0000313" key="3">
    <source>
        <dbReference type="Proteomes" id="UP000451233"/>
    </source>
</evidence>
<evidence type="ECO:0000313" key="2">
    <source>
        <dbReference type="EMBL" id="MXV17385.1"/>
    </source>
</evidence>
<dbReference type="Proteomes" id="UP000451233">
    <property type="component" value="Unassembled WGS sequence"/>
</dbReference>
<dbReference type="InterPro" id="IPR038636">
    <property type="entry name" value="Wzi_sf"/>
</dbReference>
<feature type="chain" id="PRO_5029572461" description="Capsule assembly Wzi family protein" evidence="1">
    <location>
        <begin position="23"/>
        <end position="529"/>
    </location>
</feature>
<dbReference type="EMBL" id="WVHS01000005">
    <property type="protein sequence ID" value="MXV17385.1"/>
    <property type="molecule type" value="Genomic_DNA"/>
</dbReference>
<protein>
    <recommendedName>
        <fullName evidence="4">Capsule assembly Wzi family protein</fullName>
    </recommendedName>
</protein>
<name>A0A7K1Y2A4_9SPHI</name>
<gene>
    <name evidence="2" type="ORF">GS398_18955</name>
</gene>
<proteinExistence type="predicted"/>
<dbReference type="Gene3D" id="2.40.160.130">
    <property type="entry name" value="Capsule assembly protein Wzi"/>
    <property type="match status" value="1"/>
</dbReference>
<evidence type="ECO:0000256" key="1">
    <source>
        <dbReference type="SAM" id="SignalP"/>
    </source>
</evidence>
<feature type="signal peptide" evidence="1">
    <location>
        <begin position="1"/>
        <end position="22"/>
    </location>
</feature>
<dbReference type="InterPro" id="IPR026950">
    <property type="entry name" value="Caps_assemb_Wzi"/>
</dbReference>
<dbReference type="Pfam" id="PF14052">
    <property type="entry name" value="Caps_assemb_Wzi"/>
    <property type="match status" value="1"/>
</dbReference>
<dbReference type="AlphaFoldDB" id="A0A7K1Y2A4"/>
<keyword evidence="1" id="KW-0732">Signal</keyword>
<organism evidence="2 3">
    <name type="scientific">Hufsiella ginkgonis</name>
    <dbReference type="NCBI Taxonomy" id="2695274"/>
    <lineage>
        <taxon>Bacteria</taxon>
        <taxon>Pseudomonadati</taxon>
        <taxon>Bacteroidota</taxon>
        <taxon>Sphingobacteriia</taxon>
        <taxon>Sphingobacteriales</taxon>
        <taxon>Sphingobacteriaceae</taxon>
        <taxon>Hufsiella</taxon>
    </lineage>
</organism>
<reference evidence="2 3" key="1">
    <citation type="submission" date="2019-11" db="EMBL/GenBank/DDBJ databases">
        <title>Pedobacter sp. HMF7056 Genome sequencing and assembly.</title>
        <authorList>
            <person name="Kang H."/>
            <person name="Kim H."/>
            <person name="Joh K."/>
        </authorList>
    </citation>
    <scope>NUCLEOTIDE SEQUENCE [LARGE SCALE GENOMIC DNA]</scope>
    <source>
        <strain evidence="2 3">HMF7056</strain>
    </source>
</reference>
<dbReference type="RefSeq" id="WP_160908395.1">
    <property type="nucleotide sequence ID" value="NZ_WVHS01000005.1"/>
</dbReference>
<sequence>MKFRLYVTALICIALAIPAARSQSLPVGTPALEDYIRRSQLSGGDSALSFTIRPVSYSSHSIDVFFPGAEEKAFTQFSVLPVSWQQQFTTRSPYGWNDGLMIPARGYQTTLSGGVYARLGPLSIQLKPEFVYARNRDFSLFRSGNPGLSNTFFRLIRNVSDVPEQFGHGAYAKATLGQSSIRLNAGPVSLGFSNENIWWGPGIRNSIILTNSAPGFRHVTFNTSRPVSTPVGSFEAQVVGGRLEGSGITPDNDPFQLFVPYSTDWRYFSGIIFTYSPRWTPGLFIGVSRAFNIYHSDLKPGFRGYLPFLDVLEKKNSEDEDFKGKDQVFSFFSRWVWPEAKAEIYIEYGRNDHSYNTRDFLIEPDHARAYIFGIRKLIPLNRTGESIGFGFENTNMASGNTRMIRYGPTWYVHPVIRHGYTNRGEVLGAGIGPGSNLVSNDLSWHKGLNKSTIQVDWYWHNLDYSRVVFNGAAANQWKDVSVAAQADRRYRNFLINAEIRGIFASNYKYEAGNDPFNFYAKLGLAYYFE</sequence>
<comment type="caution">
    <text evidence="2">The sequence shown here is derived from an EMBL/GenBank/DDBJ whole genome shotgun (WGS) entry which is preliminary data.</text>
</comment>
<evidence type="ECO:0008006" key="4">
    <source>
        <dbReference type="Google" id="ProtNLM"/>
    </source>
</evidence>
<keyword evidence="3" id="KW-1185">Reference proteome</keyword>